<feature type="domain" description="PhoH-like protein" evidence="8">
    <location>
        <begin position="169"/>
        <end position="372"/>
    </location>
</feature>
<accession>A0ABY5TM54</accession>
<proteinExistence type="inferred from homology"/>
<reference evidence="9" key="1">
    <citation type="submission" date="2022-08" db="EMBL/GenBank/DDBJ databases">
        <title>Catabolic pathway analysis in culturable SAR92 clade bacteria reveals their overlooked roles in DMSP degradation in coastal seas.</title>
        <authorList>
            <person name="He X."/>
            <person name="Zhang X."/>
            <person name="Zhang Y."/>
        </authorList>
    </citation>
    <scope>NUCLEOTIDE SEQUENCE</scope>
    <source>
        <strain evidence="9">H455</strain>
    </source>
</reference>
<keyword evidence="10" id="KW-1185">Reference proteome</keyword>
<evidence type="ECO:0000313" key="9">
    <source>
        <dbReference type="EMBL" id="UVW34932.1"/>
    </source>
</evidence>
<evidence type="ECO:0000256" key="5">
    <source>
        <dbReference type="ARBA" id="ARBA00022840"/>
    </source>
</evidence>
<dbReference type="PANTHER" id="PTHR30473">
    <property type="entry name" value="PROTEIN PHOH"/>
    <property type="match status" value="1"/>
</dbReference>
<comment type="subcellular location">
    <subcellularLocation>
        <location evidence="1">Cytoplasm</location>
    </subcellularLocation>
</comment>
<dbReference type="Proteomes" id="UP001059934">
    <property type="component" value="Chromosome"/>
</dbReference>
<dbReference type="Pfam" id="PF02562">
    <property type="entry name" value="PhoH"/>
    <property type="match status" value="1"/>
</dbReference>
<gene>
    <name evidence="9" type="ORF">NYF23_13080</name>
</gene>
<evidence type="ECO:0000256" key="1">
    <source>
        <dbReference type="ARBA" id="ARBA00004496"/>
    </source>
</evidence>
<dbReference type="Gene3D" id="3.40.50.300">
    <property type="entry name" value="P-loop containing nucleotide triphosphate hydrolases"/>
    <property type="match status" value="1"/>
</dbReference>
<dbReference type="PANTHER" id="PTHR30473:SF1">
    <property type="entry name" value="PHOH-LIKE PROTEIN"/>
    <property type="match status" value="1"/>
</dbReference>
<evidence type="ECO:0000256" key="4">
    <source>
        <dbReference type="ARBA" id="ARBA00022741"/>
    </source>
</evidence>
<evidence type="ECO:0000256" key="3">
    <source>
        <dbReference type="ARBA" id="ARBA00022490"/>
    </source>
</evidence>
<dbReference type="InterPro" id="IPR051451">
    <property type="entry name" value="PhoH2-like"/>
</dbReference>
<dbReference type="InterPro" id="IPR027417">
    <property type="entry name" value="P-loop_NTPase"/>
</dbReference>
<dbReference type="InterPro" id="IPR003714">
    <property type="entry name" value="PhoH"/>
</dbReference>
<organism evidence="9 10">
    <name type="scientific">SAR92 clade bacterium H455</name>
    <dbReference type="NCBI Taxonomy" id="2974818"/>
    <lineage>
        <taxon>Bacteria</taxon>
        <taxon>Pseudomonadati</taxon>
        <taxon>Pseudomonadota</taxon>
        <taxon>Gammaproteobacteria</taxon>
        <taxon>Cellvibrionales</taxon>
        <taxon>Porticoccaceae</taxon>
        <taxon>SAR92 clade</taxon>
    </lineage>
</organism>
<keyword evidence="5" id="KW-0067">ATP-binding</keyword>
<dbReference type="EMBL" id="CP103416">
    <property type="protein sequence ID" value="UVW34932.1"/>
    <property type="molecule type" value="Genomic_DNA"/>
</dbReference>
<protein>
    <recommendedName>
        <fullName evidence="6">PhoH-like protein</fullName>
    </recommendedName>
</protein>
<evidence type="ECO:0000256" key="7">
    <source>
        <dbReference type="SAM" id="MobiDB-lite"/>
    </source>
</evidence>
<evidence type="ECO:0000256" key="2">
    <source>
        <dbReference type="ARBA" id="ARBA00010393"/>
    </source>
</evidence>
<evidence type="ECO:0000259" key="8">
    <source>
        <dbReference type="Pfam" id="PF02562"/>
    </source>
</evidence>
<keyword evidence="3" id="KW-0963">Cytoplasm</keyword>
<evidence type="ECO:0000256" key="6">
    <source>
        <dbReference type="ARBA" id="ARBA00039970"/>
    </source>
</evidence>
<dbReference type="SUPFAM" id="SSF52540">
    <property type="entry name" value="P-loop containing nucleoside triphosphate hydrolases"/>
    <property type="match status" value="1"/>
</dbReference>
<name>A0ABY5TM54_9GAMM</name>
<comment type="similarity">
    <text evidence="2">Belongs to the PhoH family.</text>
</comment>
<feature type="region of interest" description="Disordered" evidence="7">
    <location>
        <begin position="91"/>
        <end position="152"/>
    </location>
</feature>
<sequence length="378" mass="41980">MKRSDNQPSASTLTLEPNDARRLAALCGQFDENIRLIEQRLDVDIRSRDNFFAAYGDLAAANQATAVIYNLYQQTAHYAELSAAEVHLNLRQSQPSPEQQSEKQVPKQPSNKPSNKHSREQTNSTGNPSRKEASFMQTPPVSSPKSANSPEAIENAENFSVIRTKKGNIKPRGINQQRYVRAIQTHDVNFGIGPAGTGKTYLAVACAVEALLRDEVERILLVRPAVEAGERLGFLPGDLAQKVDPYLRPLYDALHEMLGFETVAKLQERNVIEIAPLAYMRGRTLNGAYILLDEAQNTTREQMKMFLTRIGFGSTAVITGDMSQVDLPRGVNSGLVHACEVLKNVQEVSFTHFISRDVVRHPIVQSIVDAYDAHEKTE</sequence>
<evidence type="ECO:0000313" key="10">
    <source>
        <dbReference type="Proteomes" id="UP001059934"/>
    </source>
</evidence>
<feature type="compositionally biased region" description="Polar residues" evidence="7">
    <location>
        <begin position="135"/>
        <end position="149"/>
    </location>
</feature>
<keyword evidence="4" id="KW-0547">Nucleotide-binding</keyword>